<evidence type="ECO:0000256" key="1">
    <source>
        <dbReference type="SAM" id="Phobius"/>
    </source>
</evidence>
<dbReference type="PANTHER" id="PTHR28008">
    <property type="entry name" value="DOMAIN PROTEIN, PUTATIVE (AFU_ORTHOLOGUE AFUA_3G10980)-RELATED"/>
    <property type="match status" value="1"/>
</dbReference>
<name>F9Z3Z1_ODOSD</name>
<dbReference type="Pfam" id="PF04892">
    <property type="entry name" value="VanZ"/>
    <property type="match status" value="1"/>
</dbReference>
<organism evidence="3 4">
    <name type="scientific">Odoribacter splanchnicus (strain ATCC 29572 / DSM 20712 / CIP 104287 / JCM 15291 / NCTC 10825 / 1651/6)</name>
    <name type="common">Bacteroides splanchnicus</name>
    <dbReference type="NCBI Taxonomy" id="709991"/>
    <lineage>
        <taxon>Bacteria</taxon>
        <taxon>Pseudomonadati</taxon>
        <taxon>Bacteroidota</taxon>
        <taxon>Bacteroidia</taxon>
        <taxon>Bacteroidales</taxon>
        <taxon>Odoribacteraceae</taxon>
        <taxon>Odoribacter</taxon>
    </lineage>
</organism>
<feature type="transmembrane region" description="Helical" evidence="1">
    <location>
        <begin position="46"/>
        <end position="63"/>
    </location>
</feature>
<dbReference type="PANTHER" id="PTHR28008:SF1">
    <property type="entry name" value="DOMAIN PROTEIN, PUTATIVE (AFU_ORTHOLOGUE AFUA_3G10980)-RELATED"/>
    <property type="match status" value="1"/>
</dbReference>
<dbReference type="PaxDb" id="709991-Odosp_2637"/>
<dbReference type="Proteomes" id="UP000006657">
    <property type="component" value="Chromosome"/>
</dbReference>
<keyword evidence="4" id="KW-1185">Reference proteome</keyword>
<keyword evidence="1" id="KW-0812">Transmembrane</keyword>
<feature type="transmembrane region" description="Helical" evidence="1">
    <location>
        <begin position="12"/>
        <end position="30"/>
    </location>
</feature>
<dbReference type="eggNOG" id="COG5652">
    <property type="taxonomic scope" value="Bacteria"/>
</dbReference>
<dbReference type="KEGG" id="osp:Odosp_2637"/>
<dbReference type="BioCyc" id="OSPL709991:G1GRN-2685-MONOMER"/>
<dbReference type="InterPro" id="IPR006976">
    <property type="entry name" value="VanZ-like"/>
</dbReference>
<feature type="transmembrane region" description="Helical" evidence="1">
    <location>
        <begin position="75"/>
        <end position="97"/>
    </location>
</feature>
<dbReference type="NCBIfam" id="NF037970">
    <property type="entry name" value="vanZ_1"/>
    <property type="match status" value="1"/>
</dbReference>
<dbReference type="AlphaFoldDB" id="F9Z3Z1"/>
<gene>
    <name evidence="3" type="ordered locus">Odosp_2637</name>
</gene>
<keyword evidence="1" id="KW-1133">Transmembrane helix</keyword>
<evidence type="ECO:0000259" key="2">
    <source>
        <dbReference type="Pfam" id="PF04892"/>
    </source>
</evidence>
<protein>
    <recommendedName>
        <fullName evidence="2">VanZ-like domain-containing protein</fullName>
    </recommendedName>
</protein>
<sequence length="131" mass="14903">MYMSSKLRHIFILANILWVVIIFILCAMPSDDIPDPHWNIPHLDKVVHFGMYFVLSILLIFPLEEYSCLKLSRIYLIAILVALIYGGGIEILQANFFNRSGDVWDLVADVSGGIAGCLCYPIVKRFIPMKN</sequence>
<accession>F9Z3Z1</accession>
<keyword evidence="1" id="KW-0472">Membrane</keyword>
<evidence type="ECO:0000313" key="4">
    <source>
        <dbReference type="Proteomes" id="UP000006657"/>
    </source>
</evidence>
<feature type="domain" description="VanZ-like" evidence="2">
    <location>
        <begin position="13"/>
        <end position="123"/>
    </location>
</feature>
<evidence type="ECO:0000313" key="3">
    <source>
        <dbReference type="EMBL" id="ADY33617.1"/>
    </source>
</evidence>
<proteinExistence type="predicted"/>
<dbReference type="STRING" id="709991.Odosp_2637"/>
<dbReference type="EMBL" id="CP002544">
    <property type="protein sequence ID" value="ADY33617.1"/>
    <property type="molecule type" value="Genomic_DNA"/>
</dbReference>
<dbReference type="HOGENOM" id="CLU_096028_2_3_10"/>
<reference evidence="3 4" key="1">
    <citation type="journal article" date="2011" name="Stand. Genomic Sci.">
        <title>Complete genome sequence of Odoribacter splanchnicus type strain (1651/6).</title>
        <authorList>
            <consortium name="US DOE Joint Genome Institute (JGI-PGF)"/>
            <person name="Goker M."/>
            <person name="Gronow S."/>
            <person name="Zeytun A."/>
            <person name="Nolan M."/>
            <person name="Lucas S."/>
            <person name="Lapidus A."/>
            <person name="Hammon N."/>
            <person name="Deshpande S."/>
            <person name="Cheng J.F."/>
            <person name="Pitluck S."/>
            <person name="Liolios K."/>
            <person name="Pagani I."/>
            <person name="Ivanova N."/>
            <person name="Mavromatis K."/>
            <person name="Ovchinikova G."/>
            <person name="Pati A."/>
            <person name="Tapia R."/>
            <person name="Han C."/>
            <person name="Goodwin L."/>
            <person name="Chen A."/>
            <person name="Palaniappan K."/>
            <person name="Land M."/>
            <person name="Hauser L."/>
            <person name="Jeffries C.D."/>
            <person name="Brambilla E.M."/>
            <person name="Rohde M."/>
            <person name="Detter J.C."/>
            <person name="Woyke T."/>
            <person name="Bristow J."/>
            <person name="Markowitz V."/>
            <person name="Hugenholtz P."/>
            <person name="Eisen J.A."/>
            <person name="Kyrpides N.C."/>
            <person name="Klenk H.P."/>
        </authorList>
    </citation>
    <scope>NUCLEOTIDE SEQUENCE [LARGE SCALE GENOMIC DNA]</scope>
    <source>
        <strain evidence="4">ATCC 29572 / DSM 20712 / JCM 15291 / NCTC 10825 / 1651/6</strain>
    </source>
</reference>